<evidence type="ECO:0000256" key="4">
    <source>
        <dbReference type="ARBA" id="ARBA00022989"/>
    </source>
</evidence>
<dbReference type="EMBL" id="JAQQWL010000009">
    <property type="protein sequence ID" value="KAK8058067.1"/>
    <property type="molecule type" value="Genomic_DNA"/>
</dbReference>
<reference evidence="7 8" key="1">
    <citation type="submission" date="2023-01" db="EMBL/GenBank/DDBJ databases">
        <title>Analysis of 21 Apiospora genomes using comparative genomics revels a genus with tremendous synthesis potential of carbohydrate active enzymes and secondary metabolites.</title>
        <authorList>
            <person name="Sorensen T."/>
        </authorList>
    </citation>
    <scope>NUCLEOTIDE SEQUENCE [LARGE SCALE GENOMIC DNA]</scope>
    <source>
        <strain evidence="7 8">CBS 135458</strain>
    </source>
</reference>
<evidence type="ECO:0000256" key="5">
    <source>
        <dbReference type="ARBA" id="ARBA00023136"/>
    </source>
</evidence>
<comment type="caution">
    <text evidence="7">The sequence shown here is derived from an EMBL/GenBank/DDBJ whole genome shotgun (WGS) entry which is preliminary data.</text>
</comment>
<dbReference type="Pfam" id="PF13520">
    <property type="entry name" value="AA_permease_2"/>
    <property type="match status" value="1"/>
</dbReference>
<feature type="transmembrane region" description="Helical" evidence="6">
    <location>
        <begin position="29"/>
        <end position="51"/>
    </location>
</feature>
<keyword evidence="5 6" id="KW-0472">Membrane</keyword>
<organism evidence="7 8">
    <name type="scientific">Apiospora phragmitis</name>
    <dbReference type="NCBI Taxonomy" id="2905665"/>
    <lineage>
        <taxon>Eukaryota</taxon>
        <taxon>Fungi</taxon>
        <taxon>Dikarya</taxon>
        <taxon>Ascomycota</taxon>
        <taxon>Pezizomycotina</taxon>
        <taxon>Sordariomycetes</taxon>
        <taxon>Xylariomycetidae</taxon>
        <taxon>Amphisphaeriales</taxon>
        <taxon>Apiosporaceae</taxon>
        <taxon>Apiospora</taxon>
    </lineage>
</organism>
<keyword evidence="3 6" id="KW-0812">Transmembrane</keyword>
<keyword evidence="4 6" id="KW-1133">Transmembrane helix</keyword>
<protein>
    <submittedName>
        <fullName evidence="7">Uncharacterized protein</fullName>
    </submittedName>
</protein>
<evidence type="ECO:0000256" key="3">
    <source>
        <dbReference type="ARBA" id="ARBA00022692"/>
    </source>
</evidence>
<dbReference type="PANTHER" id="PTHR45649:SF5">
    <property type="entry name" value="GABA TRANSPORTER (EUROFUNG)-RELATED"/>
    <property type="match status" value="1"/>
</dbReference>
<proteinExistence type="predicted"/>
<feature type="transmembrane region" description="Helical" evidence="6">
    <location>
        <begin position="152"/>
        <end position="170"/>
    </location>
</feature>
<dbReference type="RefSeq" id="XP_066713513.1">
    <property type="nucleotide sequence ID" value="XM_066859924.1"/>
</dbReference>
<dbReference type="GeneID" id="92092987"/>
<keyword evidence="2" id="KW-0813">Transport</keyword>
<evidence type="ECO:0000313" key="8">
    <source>
        <dbReference type="Proteomes" id="UP001480595"/>
    </source>
</evidence>
<keyword evidence="8" id="KW-1185">Reference proteome</keyword>
<gene>
    <name evidence="7" type="ORF">PG994_008515</name>
</gene>
<sequence length="185" mass="20313">MAFVWLVVVAYYLGDDGGASLLTESPMGLAIMGVYLRVTGSRAAATVLVLFHEVTMYISLYNCYVSVAWLAWTFSQNKGLPFSGFFVKVSSHFNQPFRTLGLLTVVDVALGPFRPRGVAIVTNILAVVYILYVLSFAGLPTVMPVTKDNMNYAGPMMLGLIVLALAGWCISDRKRFQLPDVHFDS</sequence>
<evidence type="ECO:0000256" key="1">
    <source>
        <dbReference type="ARBA" id="ARBA00004141"/>
    </source>
</evidence>
<evidence type="ECO:0000256" key="2">
    <source>
        <dbReference type="ARBA" id="ARBA00022448"/>
    </source>
</evidence>
<accession>A0ABR1UGM6</accession>
<dbReference type="InterPro" id="IPR002293">
    <property type="entry name" value="AA/rel_permease1"/>
</dbReference>
<dbReference type="Proteomes" id="UP001480595">
    <property type="component" value="Unassembled WGS sequence"/>
</dbReference>
<evidence type="ECO:0000256" key="6">
    <source>
        <dbReference type="SAM" id="Phobius"/>
    </source>
</evidence>
<comment type="subcellular location">
    <subcellularLocation>
        <location evidence="1">Membrane</location>
        <topology evidence="1">Multi-pass membrane protein</topology>
    </subcellularLocation>
</comment>
<feature type="transmembrane region" description="Helical" evidence="6">
    <location>
        <begin position="58"/>
        <end position="75"/>
    </location>
</feature>
<feature type="transmembrane region" description="Helical" evidence="6">
    <location>
        <begin position="120"/>
        <end position="140"/>
    </location>
</feature>
<dbReference type="PANTHER" id="PTHR45649">
    <property type="entry name" value="AMINO-ACID PERMEASE BAT1"/>
    <property type="match status" value="1"/>
</dbReference>
<name>A0ABR1UGM6_9PEZI</name>
<evidence type="ECO:0000313" key="7">
    <source>
        <dbReference type="EMBL" id="KAK8058067.1"/>
    </source>
</evidence>